<feature type="chain" id="PRO_5032507238" description="Prolamin-like domain-containing protein" evidence="2">
    <location>
        <begin position="26"/>
        <end position="125"/>
    </location>
</feature>
<dbReference type="PANTHER" id="PTHR31181:SF67">
    <property type="entry name" value="PROLAMIN-LIKE PROTEIN (DUF1278)"/>
    <property type="match status" value="1"/>
</dbReference>
<comment type="caution">
    <text evidence="4">The sequence shown here is derived from an EMBL/GenBank/DDBJ whole genome shotgun (WGS) entry which is preliminary data.</text>
</comment>
<accession>A0A822Y6L9</accession>
<protein>
    <recommendedName>
        <fullName evidence="3">Prolamin-like domain-containing protein</fullName>
    </recommendedName>
</protein>
<feature type="signal peptide" evidence="2">
    <location>
        <begin position="1"/>
        <end position="25"/>
    </location>
</feature>
<gene>
    <name evidence="4" type="ORF">HUJ06_028739</name>
</gene>
<keyword evidence="1 2" id="KW-0732">Signal</keyword>
<organism evidence="4 5">
    <name type="scientific">Nelumbo nucifera</name>
    <name type="common">Sacred lotus</name>
    <dbReference type="NCBI Taxonomy" id="4432"/>
    <lineage>
        <taxon>Eukaryota</taxon>
        <taxon>Viridiplantae</taxon>
        <taxon>Streptophyta</taxon>
        <taxon>Embryophyta</taxon>
        <taxon>Tracheophyta</taxon>
        <taxon>Spermatophyta</taxon>
        <taxon>Magnoliopsida</taxon>
        <taxon>Proteales</taxon>
        <taxon>Nelumbonaceae</taxon>
        <taxon>Nelumbo</taxon>
    </lineage>
</organism>
<evidence type="ECO:0000313" key="4">
    <source>
        <dbReference type="EMBL" id="DAD27271.1"/>
    </source>
</evidence>
<dbReference type="AlphaFoldDB" id="A0A822Y6L9"/>
<evidence type="ECO:0000313" key="5">
    <source>
        <dbReference type="Proteomes" id="UP000607653"/>
    </source>
</evidence>
<feature type="domain" description="Prolamin-like" evidence="3">
    <location>
        <begin position="40"/>
        <end position="101"/>
    </location>
</feature>
<evidence type="ECO:0000256" key="1">
    <source>
        <dbReference type="ARBA" id="ARBA00022729"/>
    </source>
</evidence>
<proteinExistence type="predicted"/>
<dbReference type="InterPro" id="IPR008502">
    <property type="entry name" value="Prolamin-like"/>
</dbReference>
<evidence type="ECO:0000256" key="2">
    <source>
        <dbReference type="SAM" id="SignalP"/>
    </source>
</evidence>
<dbReference type="EMBL" id="DUZY01000002">
    <property type="protein sequence ID" value="DAD27271.1"/>
    <property type="molecule type" value="Genomic_DNA"/>
</dbReference>
<evidence type="ECO:0000259" key="3">
    <source>
        <dbReference type="Pfam" id="PF05617"/>
    </source>
</evidence>
<keyword evidence="5" id="KW-1185">Reference proteome</keyword>
<name>A0A822Y6L9_NELNU</name>
<dbReference type="Pfam" id="PF05617">
    <property type="entry name" value="Prolamin_like"/>
    <property type="match status" value="1"/>
</dbReference>
<dbReference type="Proteomes" id="UP000607653">
    <property type="component" value="Unassembled WGS sequence"/>
</dbReference>
<reference evidence="4 5" key="1">
    <citation type="journal article" date="2020" name="Mol. Biol. Evol.">
        <title>Distinct Expression and Methylation Patterns for Genes with Different Fates following a Single Whole-Genome Duplication in Flowering Plants.</title>
        <authorList>
            <person name="Shi T."/>
            <person name="Rahmani R.S."/>
            <person name="Gugger P.F."/>
            <person name="Wang M."/>
            <person name="Li H."/>
            <person name="Zhang Y."/>
            <person name="Li Z."/>
            <person name="Wang Q."/>
            <person name="Van de Peer Y."/>
            <person name="Marchal K."/>
            <person name="Chen J."/>
        </authorList>
    </citation>
    <scope>NUCLEOTIDE SEQUENCE [LARGE SCALE GENOMIC DNA]</scope>
    <source>
        <tissue evidence="4">Leaf</tissue>
    </source>
</reference>
<dbReference type="PANTHER" id="PTHR31181">
    <property type="entry name" value="EGG CELL-SECRETED PROTEIN 1.4"/>
    <property type="match status" value="1"/>
</dbReference>
<sequence>MRPGETSSMLMIIACLAMLAVSSLAHSNPNWFLTDPEVVKCLTSLHSVKGCEEEILSAYLRFQPRFLGPACCKATTEINENCWPKMFSYNPFLHPLLKAYCALLQIAEGPAEITFATTSHPRIVG</sequence>